<evidence type="ECO:0000313" key="1">
    <source>
        <dbReference type="EMBL" id="SOS73955.1"/>
    </source>
</evidence>
<dbReference type="RefSeq" id="WP_193700486.1">
    <property type="nucleotide sequence ID" value="NZ_OENF01000001.1"/>
</dbReference>
<sequence length="84" mass="9793">MLKRTLFFGNKSLIDIKVLEIIKEYDEHDLITPIKAELLKTLTQTVYFEDKKSPLMVALTSTTNSLQQCFSGKTRKLIYPKLWI</sequence>
<evidence type="ECO:0000313" key="2">
    <source>
        <dbReference type="Proteomes" id="UP000234211"/>
    </source>
</evidence>
<dbReference type="Proteomes" id="UP000234211">
    <property type="component" value="Unassembled WGS sequence"/>
</dbReference>
<dbReference type="AlphaFoldDB" id="A0A2H1YEP2"/>
<reference evidence="2" key="1">
    <citation type="submission" date="2017-11" db="EMBL/GenBank/DDBJ databases">
        <authorList>
            <person name="Duchaud E."/>
        </authorList>
    </citation>
    <scope>NUCLEOTIDE SEQUENCE [LARGE SCALE GENOMIC DNA]</scope>
    <source>
        <strain evidence="2">Tenacibaculum sp. TNO020</strain>
    </source>
</reference>
<gene>
    <name evidence="1" type="ORF">TNO020_10070</name>
</gene>
<accession>A0A2H1YEP2</accession>
<proteinExistence type="predicted"/>
<organism evidence="1 2">
    <name type="scientific">Tenacibaculum piscium</name>
    <dbReference type="NCBI Taxonomy" id="1458515"/>
    <lineage>
        <taxon>Bacteria</taxon>
        <taxon>Pseudomonadati</taxon>
        <taxon>Bacteroidota</taxon>
        <taxon>Flavobacteriia</taxon>
        <taxon>Flavobacteriales</taxon>
        <taxon>Flavobacteriaceae</taxon>
        <taxon>Tenacibaculum</taxon>
    </lineage>
</organism>
<protein>
    <submittedName>
        <fullName evidence="1">Uncharacterized protein</fullName>
    </submittedName>
</protein>
<name>A0A2H1YEP2_9FLAO</name>
<keyword evidence="2" id="KW-1185">Reference proteome</keyword>
<dbReference type="EMBL" id="OENF01000001">
    <property type="protein sequence ID" value="SOS73955.1"/>
    <property type="molecule type" value="Genomic_DNA"/>
</dbReference>